<dbReference type="Proteomes" id="UP000540989">
    <property type="component" value="Unassembled WGS sequence"/>
</dbReference>
<organism evidence="2 3">
    <name type="scientific">Granulicella aggregans</name>
    <dbReference type="NCBI Taxonomy" id="474949"/>
    <lineage>
        <taxon>Bacteria</taxon>
        <taxon>Pseudomonadati</taxon>
        <taxon>Acidobacteriota</taxon>
        <taxon>Terriglobia</taxon>
        <taxon>Terriglobales</taxon>
        <taxon>Acidobacteriaceae</taxon>
        <taxon>Granulicella</taxon>
    </lineage>
</organism>
<dbReference type="RefSeq" id="WP_184214028.1">
    <property type="nucleotide sequence ID" value="NZ_JACHIP010000001.1"/>
</dbReference>
<sequence length="218" mass="23080">MTQQVIHRTGFKWSEIFIYAAIGLGPLGLAISSSAQALPTRFVIEASQVTRAMGEASLPTDGVEVKLAAPFTSSVANAKVEVESISSIGAHAVRMRLACSDRGQCVPFFAVATFPDAIDATKLHGVKTPQLAGRQNSASPNQADVKVKSTPASDTASVRAGAPVTLELDEDKIHIRLEVICLQGGTAGNRVRVSSLDHKQIYTAQVVTPTLLKGEFLK</sequence>
<accession>A0A7W7ZAN0</accession>
<name>A0A7W7ZAN0_9BACT</name>
<evidence type="ECO:0000313" key="2">
    <source>
        <dbReference type="EMBL" id="MBB5056378.1"/>
    </source>
</evidence>
<gene>
    <name evidence="2" type="ORF">HDF16_001047</name>
</gene>
<evidence type="ECO:0000313" key="3">
    <source>
        <dbReference type="Proteomes" id="UP000540989"/>
    </source>
</evidence>
<evidence type="ECO:0008006" key="4">
    <source>
        <dbReference type="Google" id="ProtNLM"/>
    </source>
</evidence>
<proteinExistence type="predicted"/>
<reference evidence="2 3" key="1">
    <citation type="submission" date="2020-08" db="EMBL/GenBank/DDBJ databases">
        <title>Genomic Encyclopedia of Type Strains, Phase IV (KMG-V): Genome sequencing to study the core and pangenomes of soil and plant-associated prokaryotes.</title>
        <authorList>
            <person name="Whitman W."/>
        </authorList>
    </citation>
    <scope>NUCLEOTIDE SEQUENCE [LARGE SCALE GENOMIC DNA]</scope>
    <source>
        <strain evidence="2 3">M8UP14</strain>
    </source>
</reference>
<evidence type="ECO:0000256" key="1">
    <source>
        <dbReference type="SAM" id="MobiDB-lite"/>
    </source>
</evidence>
<dbReference type="Gene3D" id="2.30.30.760">
    <property type="match status" value="1"/>
</dbReference>
<protein>
    <recommendedName>
        <fullName evidence="4">Flagella basal body P-ring formation protein FlgA</fullName>
    </recommendedName>
</protein>
<comment type="caution">
    <text evidence="2">The sequence shown here is derived from an EMBL/GenBank/DDBJ whole genome shotgun (WGS) entry which is preliminary data.</text>
</comment>
<feature type="region of interest" description="Disordered" evidence="1">
    <location>
        <begin position="130"/>
        <end position="158"/>
    </location>
</feature>
<feature type="compositionally biased region" description="Polar residues" evidence="1">
    <location>
        <begin position="133"/>
        <end position="142"/>
    </location>
</feature>
<keyword evidence="3" id="KW-1185">Reference proteome</keyword>
<dbReference type="EMBL" id="JACHIP010000001">
    <property type="protein sequence ID" value="MBB5056378.1"/>
    <property type="molecule type" value="Genomic_DNA"/>
</dbReference>
<dbReference type="AlphaFoldDB" id="A0A7W7ZAN0"/>